<accession>F9SYF9</accession>
<comment type="caution">
    <text evidence="1">The sequence shown here is derived from an EMBL/GenBank/DDBJ whole genome shotgun (WGS) entry which is preliminary data.</text>
</comment>
<reference evidence="1 2" key="1">
    <citation type="journal article" date="2012" name="Int. J. Syst. Evol. Microbiol.">
        <title>Vibrio caribbeanicus sp. nov., isolated from the marine sponge Scleritoderma cyanea.</title>
        <authorList>
            <person name="Hoffmann M."/>
            <person name="Monday S.R."/>
            <person name="Allard M.W."/>
            <person name="Strain E.A."/>
            <person name="Whittaker P."/>
            <person name="Naum M."/>
            <person name="McCarthy P.J."/>
            <person name="Lopez J.V."/>
            <person name="Fischer M."/>
            <person name="Brown E.W."/>
        </authorList>
    </citation>
    <scope>NUCLEOTIDE SEQUENCE [LARGE SCALE GENOMIC DNA]</scope>
    <source>
        <strain evidence="2">CIP 102891 / ATCC 33934</strain>
    </source>
</reference>
<protein>
    <submittedName>
        <fullName evidence="1">Uncharacterized protein</fullName>
    </submittedName>
</protein>
<dbReference type="Proteomes" id="UP000002817">
    <property type="component" value="Unassembled WGS sequence"/>
</dbReference>
<organism evidence="1 2">
    <name type="scientific">Vibrio orientalis CIP 102891 = ATCC 33934</name>
    <dbReference type="NCBI Taxonomy" id="675816"/>
    <lineage>
        <taxon>Bacteria</taxon>
        <taxon>Pseudomonadati</taxon>
        <taxon>Pseudomonadota</taxon>
        <taxon>Gammaproteobacteria</taxon>
        <taxon>Vibrionales</taxon>
        <taxon>Vibrionaceae</taxon>
        <taxon>Vibrio</taxon>
        <taxon>Vibrio oreintalis group</taxon>
    </lineage>
</organism>
<name>F9SYF9_VIBOR</name>
<dbReference type="RefSeq" id="WP_004418533.1">
    <property type="nucleotide sequence ID" value="NZ_ACZV01000005.1"/>
</dbReference>
<dbReference type="Pfam" id="PF14435">
    <property type="entry name" value="SUKH-4"/>
    <property type="match status" value="1"/>
</dbReference>
<dbReference type="PATRIC" id="fig|675816.5.peg.3937"/>
<gene>
    <name evidence="1" type="ORF">VIOR3934_17441</name>
</gene>
<evidence type="ECO:0000313" key="1">
    <source>
        <dbReference type="EMBL" id="EGU45680.1"/>
    </source>
</evidence>
<dbReference type="AlphaFoldDB" id="F9SYF9"/>
<dbReference type="EMBL" id="AFWH01000076">
    <property type="protein sequence ID" value="EGU45680.1"/>
    <property type="molecule type" value="Genomic_DNA"/>
</dbReference>
<dbReference type="OrthoDB" id="6402237at2"/>
<dbReference type="InterPro" id="IPR025851">
    <property type="entry name" value="SUKH-4"/>
</dbReference>
<evidence type="ECO:0000313" key="2">
    <source>
        <dbReference type="Proteomes" id="UP000002817"/>
    </source>
</evidence>
<proteinExistence type="predicted"/>
<sequence>MEVSRFSNSILKFQDVPTKTSKYLVEVGLPNWCAPHLYFGDFEEEYLPQLKSWCWACDWPEGYDSAVSRYPKARVLGSAMGNEPIILLPNNPKVFIFDNKGSELLFLNSDVQSLSRVIAKFESIIEAAASEDQDAFINKTIPRALINSFIDQIRGVENSSTVWSSWAEACGKNA</sequence>